<accession>A0AAD7KTL0</accession>
<evidence type="ECO:0000313" key="8">
    <source>
        <dbReference type="EMBL" id="KAJ7945471.1"/>
    </source>
</evidence>
<comment type="cofactor">
    <cofactor evidence="1">
        <name>heme</name>
        <dbReference type="ChEBI" id="CHEBI:30413"/>
    </cofactor>
</comment>
<dbReference type="GO" id="GO:0005506">
    <property type="term" value="F:iron ion binding"/>
    <property type="evidence" value="ECO:0007669"/>
    <property type="project" value="InterPro"/>
</dbReference>
<gene>
    <name evidence="8" type="ORF">O6P43_030528</name>
</gene>
<dbReference type="AlphaFoldDB" id="A0AAD7KTL0"/>
<evidence type="ECO:0000313" key="9">
    <source>
        <dbReference type="Proteomes" id="UP001163823"/>
    </source>
</evidence>
<reference evidence="8" key="1">
    <citation type="journal article" date="2023" name="Science">
        <title>Elucidation of the pathway for biosynthesis of saponin adjuvants from the soapbark tree.</title>
        <authorList>
            <person name="Reed J."/>
            <person name="Orme A."/>
            <person name="El-Demerdash A."/>
            <person name="Owen C."/>
            <person name="Martin L.B.B."/>
            <person name="Misra R.C."/>
            <person name="Kikuchi S."/>
            <person name="Rejzek M."/>
            <person name="Martin A.C."/>
            <person name="Harkess A."/>
            <person name="Leebens-Mack J."/>
            <person name="Louveau T."/>
            <person name="Stephenson M.J."/>
            <person name="Osbourn A."/>
        </authorList>
    </citation>
    <scope>NUCLEOTIDE SEQUENCE</scope>
    <source>
        <strain evidence="8">S10</strain>
    </source>
</reference>
<name>A0AAD7KTL0_QUISA</name>
<dbReference type="KEGG" id="qsa:O6P43_030528"/>
<evidence type="ECO:0000256" key="2">
    <source>
        <dbReference type="ARBA" id="ARBA00010617"/>
    </source>
</evidence>
<dbReference type="InterPro" id="IPR036396">
    <property type="entry name" value="Cyt_P450_sf"/>
</dbReference>
<sequence>MQNVVHQKLLKLLEKLVKSGDSFDLHELLLRFTFDNICVTAFGIDPGCLAFNLPEIPFAKAFEEATELTLRRFIVPPFVWAHLRYFGLGYEKRIKEAIQIVHDFAEKTVMEKQKELCKSVNLNGHSDLLSRLMKIQDSEADRQDNYKFYRDFCVSFILAGRDTSSVALAWFFWLVNKYPEVETRILNEIKDILGHQECKNENPYEHDVVFSEEDLKKMVYLQAALSESLSLYSSVPIDFKEVLEDDVFPDGTFIKKGSRVVYSIFSMARMESI</sequence>
<evidence type="ECO:0000256" key="5">
    <source>
        <dbReference type="ARBA" id="ARBA00023002"/>
    </source>
</evidence>
<dbReference type="Gene3D" id="1.10.630.10">
    <property type="entry name" value="Cytochrome P450"/>
    <property type="match status" value="1"/>
</dbReference>
<keyword evidence="4" id="KW-0479">Metal-binding</keyword>
<dbReference type="EMBL" id="JARAOO010000013">
    <property type="protein sequence ID" value="KAJ7945471.1"/>
    <property type="molecule type" value="Genomic_DNA"/>
</dbReference>
<dbReference type="Proteomes" id="UP001163823">
    <property type="component" value="Chromosome 13"/>
</dbReference>
<keyword evidence="3" id="KW-0349">Heme</keyword>
<evidence type="ECO:0000256" key="6">
    <source>
        <dbReference type="ARBA" id="ARBA00023004"/>
    </source>
</evidence>
<comment type="caution">
    <text evidence="8">The sequence shown here is derived from an EMBL/GenBank/DDBJ whole genome shotgun (WGS) entry which is preliminary data.</text>
</comment>
<dbReference type="Pfam" id="PF00067">
    <property type="entry name" value="p450"/>
    <property type="match status" value="1"/>
</dbReference>
<dbReference type="PANTHER" id="PTHR24296">
    <property type="entry name" value="CYTOCHROME P450"/>
    <property type="match status" value="1"/>
</dbReference>
<dbReference type="GO" id="GO:0020037">
    <property type="term" value="F:heme binding"/>
    <property type="evidence" value="ECO:0007669"/>
    <property type="project" value="InterPro"/>
</dbReference>
<organism evidence="8 9">
    <name type="scientific">Quillaja saponaria</name>
    <name type="common">Soap bark tree</name>
    <dbReference type="NCBI Taxonomy" id="32244"/>
    <lineage>
        <taxon>Eukaryota</taxon>
        <taxon>Viridiplantae</taxon>
        <taxon>Streptophyta</taxon>
        <taxon>Embryophyta</taxon>
        <taxon>Tracheophyta</taxon>
        <taxon>Spermatophyta</taxon>
        <taxon>Magnoliopsida</taxon>
        <taxon>eudicotyledons</taxon>
        <taxon>Gunneridae</taxon>
        <taxon>Pentapetalae</taxon>
        <taxon>rosids</taxon>
        <taxon>fabids</taxon>
        <taxon>Fabales</taxon>
        <taxon>Quillajaceae</taxon>
        <taxon>Quillaja</taxon>
    </lineage>
</organism>
<comment type="similarity">
    <text evidence="2">Belongs to the cytochrome P450 family.</text>
</comment>
<keyword evidence="6" id="KW-0408">Iron</keyword>
<keyword evidence="9" id="KW-1185">Reference proteome</keyword>
<dbReference type="InterPro" id="IPR001128">
    <property type="entry name" value="Cyt_P450"/>
</dbReference>
<dbReference type="GO" id="GO:0004497">
    <property type="term" value="F:monooxygenase activity"/>
    <property type="evidence" value="ECO:0007669"/>
    <property type="project" value="UniProtKB-KW"/>
</dbReference>
<dbReference type="GO" id="GO:0016705">
    <property type="term" value="F:oxidoreductase activity, acting on paired donors, with incorporation or reduction of molecular oxygen"/>
    <property type="evidence" value="ECO:0007669"/>
    <property type="project" value="InterPro"/>
</dbReference>
<evidence type="ECO:0000256" key="4">
    <source>
        <dbReference type="ARBA" id="ARBA00022723"/>
    </source>
</evidence>
<keyword evidence="5" id="KW-0560">Oxidoreductase</keyword>
<evidence type="ECO:0000256" key="3">
    <source>
        <dbReference type="ARBA" id="ARBA00022617"/>
    </source>
</evidence>
<protein>
    <submittedName>
        <fullName evidence="8">Cytochrome P450</fullName>
    </submittedName>
</protein>
<evidence type="ECO:0000256" key="7">
    <source>
        <dbReference type="ARBA" id="ARBA00023033"/>
    </source>
</evidence>
<dbReference type="SUPFAM" id="SSF48264">
    <property type="entry name" value="Cytochrome P450"/>
    <property type="match status" value="1"/>
</dbReference>
<keyword evidence="7" id="KW-0503">Monooxygenase</keyword>
<proteinExistence type="inferred from homology"/>
<evidence type="ECO:0000256" key="1">
    <source>
        <dbReference type="ARBA" id="ARBA00001971"/>
    </source>
</evidence>